<gene>
    <name evidence="1" type="ORF">SAMN04488078_101193</name>
</gene>
<evidence type="ECO:0008006" key="3">
    <source>
        <dbReference type="Google" id="ProtNLM"/>
    </source>
</evidence>
<name>A0A239DQC8_9RHOB</name>
<organism evidence="1 2">
    <name type="scientific">Antarctobacter heliothermus</name>
    <dbReference type="NCBI Taxonomy" id="74033"/>
    <lineage>
        <taxon>Bacteria</taxon>
        <taxon>Pseudomonadati</taxon>
        <taxon>Pseudomonadota</taxon>
        <taxon>Alphaproteobacteria</taxon>
        <taxon>Rhodobacterales</taxon>
        <taxon>Roseobacteraceae</taxon>
        <taxon>Antarctobacter</taxon>
    </lineage>
</organism>
<evidence type="ECO:0000313" key="2">
    <source>
        <dbReference type="Proteomes" id="UP000198440"/>
    </source>
</evidence>
<accession>A0A239DQC8</accession>
<dbReference type="Proteomes" id="UP000198440">
    <property type="component" value="Unassembled WGS sequence"/>
</dbReference>
<evidence type="ECO:0000313" key="1">
    <source>
        <dbReference type="EMBL" id="SNS34379.1"/>
    </source>
</evidence>
<dbReference type="AlphaFoldDB" id="A0A239DQC8"/>
<dbReference type="EMBL" id="FZON01000011">
    <property type="protein sequence ID" value="SNS34379.1"/>
    <property type="molecule type" value="Genomic_DNA"/>
</dbReference>
<protein>
    <recommendedName>
        <fullName evidence="3">Antifreeze protein</fullName>
    </recommendedName>
</protein>
<reference evidence="1 2" key="1">
    <citation type="submission" date="2017-06" db="EMBL/GenBank/DDBJ databases">
        <authorList>
            <person name="Kim H.J."/>
            <person name="Triplett B.A."/>
        </authorList>
    </citation>
    <scope>NUCLEOTIDE SEQUENCE [LARGE SCALE GENOMIC DNA]</scope>
    <source>
        <strain evidence="1 2">DSM 11445</strain>
    </source>
</reference>
<proteinExistence type="predicted"/>
<sequence length="83" mass="9158">MYAEAQAVITMRVLGMAGLWSVKPDEATRMVREKVEHFPRAFQAATQAAIKGGDPLGAAIGPLHRQTRANVIRLSRRGPKRTF</sequence>